<keyword evidence="3" id="KW-1185">Reference proteome</keyword>
<reference evidence="2 3" key="1">
    <citation type="submission" date="2020-10" db="EMBL/GenBank/DDBJ databases">
        <title>Mucilaginibacter mali sp. nov., isolated from rhizosphere soil of apple orchard.</title>
        <authorList>
            <person name="Lee J.-S."/>
            <person name="Kim H.S."/>
            <person name="Kim J.-S."/>
        </authorList>
    </citation>
    <scope>NUCLEOTIDE SEQUENCE [LARGE SCALE GENOMIC DNA]</scope>
    <source>
        <strain evidence="2 3">KCTC 23157</strain>
    </source>
</reference>
<comment type="caution">
    <text evidence="2">The sequence shown here is derived from an EMBL/GenBank/DDBJ whole genome shotgun (WGS) entry which is preliminary data.</text>
</comment>
<dbReference type="EMBL" id="JADFFM010000001">
    <property type="protein sequence ID" value="MBE9665147.1"/>
    <property type="molecule type" value="Genomic_DNA"/>
</dbReference>
<organism evidence="2 3">
    <name type="scientific">Mucilaginibacter boryungensis</name>
    <dbReference type="NCBI Taxonomy" id="768480"/>
    <lineage>
        <taxon>Bacteria</taxon>
        <taxon>Pseudomonadati</taxon>
        <taxon>Bacteroidota</taxon>
        <taxon>Sphingobacteriia</taxon>
        <taxon>Sphingobacteriales</taxon>
        <taxon>Sphingobacteriaceae</taxon>
        <taxon>Mucilaginibacter</taxon>
    </lineage>
</organism>
<dbReference type="SUPFAM" id="SSF56935">
    <property type="entry name" value="Porins"/>
    <property type="match status" value="1"/>
</dbReference>
<accession>A0ABR9XCM1</accession>
<keyword evidence="1" id="KW-0732">Signal</keyword>
<dbReference type="Proteomes" id="UP000632774">
    <property type="component" value="Unassembled WGS sequence"/>
</dbReference>
<evidence type="ECO:0000256" key="1">
    <source>
        <dbReference type="SAM" id="SignalP"/>
    </source>
</evidence>
<name>A0ABR9XCM1_9SPHI</name>
<proteinExistence type="predicted"/>
<gene>
    <name evidence="2" type="ORF">IRJ18_02155</name>
</gene>
<sequence>MKRKFLICAAVLLSVALLQAHAQTDTTEYDLGHVKLQKKITQAITIKAADLEKLPFSNLSDAIAVWLNGYYNGKQTYVSIIDGNLNNDVNAYSIYDIEEITLIQNASVMLNGVKPSQLLLIVKTRRNEPGKSGLVVAGQTNAINSRNTSIDPSYKSTTNFYHQYYLSAYRNSEEVKAGISADYQHDVVPQLQNNLFTSSNPYRFDRFKFNGYLDVNVVKINTISINAGYVPQTNSNNFTTYSNTNHTILLDHNDNGKQQLWHGDIKISTHIIKGLTNELSAGLQHYQLSENEYNNIQPAFPPADIYTANRATKTNTRFIKDNLSYNLSTGKFNFEPNINFTYKKAIDSIALKSTVNNSPLYNLSYSVYRQSTSLLTPSLIINYANIIMLQGGFQSVLNAGKYTTFNNSKLAKAYPFTSVAINLIPAGKSAQLMVLGSYSKSVAALSDPNASVLQGIPDNATILFDDPNTHRLGSNFANPQIPLTPIATPAYNAYQANTQLQLGTSLSLLNNKLSFNYNYSIQKFVNTTSYMEYLSGAYYTLYLFPDARLDQHRFGLNLNLFHSAKFNWTSGLNATVVKYKLNFQEQLTASQSFVPNNTVFAGGFVNRINYKHAFAAIDILYRLNQDQYAPNYVVTGHFNSFDVQNLYAGYTLTSTRFKNLEVFADARNLIQNKQSDIAYDNRRYFGAGFKLGL</sequence>
<evidence type="ECO:0008006" key="4">
    <source>
        <dbReference type="Google" id="ProtNLM"/>
    </source>
</evidence>
<protein>
    <recommendedName>
        <fullName evidence="4">TonB-dependent receptor</fullName>
    </recommendedName>
</protein>
<evidence type="ECO:0000313" key="2">
    <source>
        <dbReference type="EMBL" id="MBE9665147.1"/>
    </source>
</evidence>
<feature type="chain" id="PRO_5045557400" description="TonB-dependent receptor" evidence="1">
    <location>
        <begin position="23"/>
        <end position="693"/>
    </location>
</feature>
<dbReference type="RefSeq" id="WP_194104555.1">
    <property type="nucleotide sequence ID" value="NZ_JADFFM010000001.1"/>
</dbReference>
<feature type="signal peptide" evidence="1">
    <location>
        <begin position="1"/>
        <end position="22"/>
    </location>
</feature>
<evidence type="ECO:0000313" key="3">
    <source>
        <dbReference type="Proteomes" id="UP000632774"/>
    </source>
</evidence>